<reference evidence="2" key="1">
    <citation type="journal article" date="2023" name="Nat. Plants">
        <title>Single-cell RNA sequencing provides a high-resolution roadmap for understanding the multicellular compartmentation of specialized metabolism.</title>
        <authorList>
            <person name="Sun S."/>
            <person name="Shen X."/>
            <person name="Li Y."/>
            <person name="Li Y."/>
            <person name="Wang S."/>
            <person name="Li R."/>
            <person name="Zhang H."/>
            <person name="Shen G."/>
            <person name="Guo B."/>
            <person name="Wei J."/>
            <person name="Xu J."/>
            <person name="St-Pierre B."/>
            <person name="Chen S."/>
            <person name="Sun C."/>
        </authorList>
    </citation>
    <scope>NUCLEOTIDE SEQUENCE [LARGE SCALE GENOMIC DNA]</scope>
</reference>
<evidence type="ECO:0000313" key="2">
    <source>
        <dbReference type="Proteomes" id="UP001060085"/>
    </source>
</evidence>
<gene>
    <name evidence="1" type="ORF">M9H77_13863</name>
</gene>
<dbReference type="Proteomes" id="UP001060085">
    <property type="component" value="Linkage Group LG03"/>
</dbReference>
<evidence type="ECO:0000313" key="1">
    <source>
        <dbReference type="EMBL" id="KAI5673499.1"/>
    </source>
</evidence>
<protein>
    <submittedName>
        <fullName evidence="1">Uncharacterized protein</fullName>
    </submittedName>
</protein>
<name>A0ACC0BLM0_CATRO</name>
<dbReference type="EMBL" id="CM044703">
    <property type="protein sequence ID" value="KAI5673499.1"/>
    <property type="molecule type" value="Genomic_DNA"/>
</dbReference>
<accession>A0ACC0BLM0</accession>
<keyword evidence="2" id="KW-1185">Reference proteome</keyword>
<proteinExistence type="predicted"/>
<comment type="caution">
    <text evidence="1">The sequence shown here is derived from an EMBL/GenBank/DDBJ whole genome shotgun (WGS) entry which is preliminary data.</text>
</comment>
<organism evidence="1 2">
    <name type="scientific">Catharanthus roseus</name>
    <name type="common">Madagascar periwinkle</name>
    <name type="synonym">Vinca rosea</name>
    <dbReference type="NCBI Taxonomy" id="4058"/>
    <lineage>
        <taxon>Eukaryota</taxon>
        <taxon>Viridiplantae</taxon>
        <taxon>Streptophyta</taxon>
        <taxon>Embryophyta</taxon>
        <taxon>Tracheophyta</taxon>
        <taxon>Spermatophyta</taxon>
        <taxon>Magnoliopsida</taxon>
        <taxon>eudicotyledons</taxon>
        <taxon>Gunneridae</taxon>
        <taxon>Pentapetalae</taxon>
        <taxon>asterids</taxon>
        <taxon>lamiids</taxon>
        <taxon>Gentianales</taxon>
        <taxon>Apocynaceae</taxon>
        <taxon>Rauvolfioideae</taxon>
        <taxon>Vinceae</taxon>
        <taxon>Catharanthinae</taxon>
        <taxon>Catharanthus</taxon>
    </lineage>
</organism>
<sequence length="258" mass="29495">MKEERKKKKEGGQGHRRQDLTAAAANGEKGKRRKRREERRDVVMVPGGRRLTLVGTSNGGSNALLMHASNESLETSSPSQIEDISHLDTSGNTLAKKEMDVERVHESHKKRIYENGGKPLRLSFQKALGDHFNISLTLLACRVGARFKFKDWDANKEVKGYVDDMLKISYRHWRNQLRKDYKNLKGSLVNIVNCKKLPYSQTGGSKSFHARFAEMEELVQKKRQRVENGEPFAEEEILADTITKRFRYVIGIGLELCH</sequence>